<evidence type="ECO:0000313" key="10">
    <source>
        <dbReference type="EMBL" id="KAF2102625.1"/>
    </source>
</evidence>
<feature type="region of interest" description="Disordered" evidence="8">
    <location>
        <begin position="129"/>
        <end position="172"/>
    </location>
</feature>
<dbReference type="GO" id="GO:0045944">
    <property type="term" value="P:positive regulation of transcription by RNA polymerase II"/>
    <property type="evidence" value="ECO:0007669"/>
    <property type="project" value="TreeGrafter"/>
</dbReference>
<gene>
    <name evidence="10" type="ORF">NA57DRAFT_52185</name>
</gene>
<sequence length="685" mass="72132">MPEIEINGEKKKVACGPCIRGHRSSKCTHKDRVLVEVRKPGRPLSACPHPVGSCSCERVVVNYAIPKTNNDCDCSSPQASGPNRVQKGKARKPGSSVTPSTVEKALNGTPASISQMVNGSTIEEAENTLEPKSCCGGPAPQADGSHSGSTGASAQNVGNGSTTPNAQPSQADPRAQLRLGMFGIGGYRATDEIGWNEAYPDVTHLPFEVNGVSRHLSTPENHTGAAVSRPSADRSTSRTSNIPPSSESTEQAQTHHTNNTPINGSHGDYRMVRGPHIFQRVIQSQMSGIENQAQSLHPIPQFSMESTAAFPQTGNANYITASGVSTFGGLNATSEPEPEPEPSCSCGDNCACFACQVHPKNKATTEYVKYYYELTSHEDPTGMSYINQNGSWNFDNPVFQSATNQPPQLRNLMHPQPTPTQELENFHIRPGSASNGTNGSHNTSHHGSPRVNGSTSPHAIPSTTFDAHNGILAQFDQDSPHNSEETTTLSPSSFFLQSYTYPGCNDQTGTCHCGDGCQCVGCLTHSGHQNPAPIENTFNSFAAPTTTPLHGPGCACPIPSMPMQPQSIAQSPAPASLHPTPHLAATTPAVSSPPSQVVRCNVFSQIHGPTCNCPGGSVVQAKAQVEAHTRMHGLDCRCPIGAEYVHAQAVAEARVHSQLHGPGCACPGIGSAGWSSNGMNGSGVG</sequence>
<dbReference type="PANTHER" id="PTHR28088">
    <property type="entry name" value="TRANSCRIPTIONAL ACTIVATOR HAA1-RELATED"/>
    <property type="match status" value="1"/>
</dbReference>
<keyword evidence="11" id="KW-1185">Reference proteome</keyword>
<feature type="region of interest" description="Disordered" evidence="8">
    <location>
        <begin position="565"/>
        <end position="590"/>
    </location>
</feature>
<dbReference type="GO" id="GO:0006879">
    <property type="term" value="P:intracellular iron ion homeostasis"/>
    <property type="evidence" value="ECO:0007669"/>
    <property type="project" value="TreeGrafter"/>
</dbReference>
<feature type="domain" description="Copper-fist" evidence="9">
    <location>
        <begin position="12"/>
        <end position="44"/>
    </location>
</feature>
<evidence type="ECO:0000256" key="7">
    <source>
        <dbReference type="ARBA" id="ARBA00023242"/>
    </source>
</evidence>
<dbReference type="PROSITE" id="PS50073">
    <property type="entry name" value="COPPER_FIST_2"/>
    <property type="match status" value="1"/>
</dbReference>
<dbReference type="InterPro" id="IPR036395">
    <property type="entry name" value="Cu_fist_DNA-bd_dom_sf"/>
</dbReference>
<protein>
    <recommendedName>
        <fullName evidence="9">Copper-fist domain-containing protein</fullName>
    </recommendedName>
</protein>
<dbReference type="AlphaFoldDB" id="A0A9P4M9Y0"/>
<dbReference type="OrthoDB" id="5600085at2759"/>
<feature type="compositionally biased region" description="Polar residues" evidence="8">
    <location>
        <begin position="144"/>
        <end position="170"/>
    </location>
</feature>
<feature type="compositionally biased region" description="Polar residues" evidence="8">
    <location>
        <begin position="237"/>
        <end position="263"/>
    </location>
</feature>
<feature type="compositionally biased region" description="Polar residues" evidence="8">
    <location>
        <begin position="72"/>
        <end position="83"/>
    </location>
</feature>
<dbReference type="SMART" id="SM01090">
    <property type="entry name" value="Copper-fist"/>
    <property type="match status" value="1"/>
</dbReference>
<dbReference type="Pfam" id="PF00649">
    <property type="entry name" value="Copper-fist"/>
    <property type="match status" value="1"/>
</dbReference>
<accession>A0A9P4M9Y0</accession>
<feature type="region of interest" description="Disordered" evidence="8">
    <location>
        <begin position="72"/>
        <end position="112"/>
    </location>
</feature>
<dbReference type="Gene3D" id="3.90.430.10">
    <property type="entry name" value="Copper fist DNA-binding domain"/>
    <property type="match status" value="1"/>
</dbReference>
<evidence type="ECO:0000256" key="2">
    <source>
        <dbReference type="ARBA" id="ARBA00022723"/>
    </source>
</evidence>
<feature type="compositionally biased region" description="Polar residues" evidence="8">
    <location>
        <begin position="449"/>
        <end position="464"/>
    </location>
</feature>
<dbReference type="Proteomes" id="UP000799772">
    <property type="component" value="Unassembled WGS sequence"/>
</dbReference>
<dbReference type="GO" id="GO:0005634">
    <property type="term" value="C:nucleus"/>
    <property type="evidence" value="ECO:0007669"/>
    <property type="project" value="UniProtKB-SubCell"/>
</dbReference>
<keyword evidence="5" id="KW-0805">Transcription regulation</keyword>
<dbReference type="EMBL" id="ML978122">
    <property type="protein sequence ID" value="KAF2102625.1"/>
    <property type="molecule type" value="Genomic_DNA"/>
</dbReference>
<keyword evidence="7" id="KW-0539">Nucleus</keyword>
<evidence type="ECO:0000259" key="9">
    <source>
        <dbReference type="PROSITE" id="PS50073"/>
    </source>
</evidence>
<dbReference type="SUPFAM" id="SSF57879">
    <property type="entry name" value="Zinc domain conserved in yeast copper-regulated transcription factors"/>
    <property type="match status" value="1"/>
</dbReference>
<keyword evidence="2" id="KW-0479">Metal-binding</keyword>
<comment type="caution">
    <text evidence="10">The sequence shown here is derived from an EMBL/GenBank/DDBJ whole genome shotgun (WGS) entry which is preliminary data.</text>
</comment>
<dbReference type="SMART" id="SM00412">
    <property type="entry name" value="Cu_FIST"/>
    <property type="match status" value="1"/>
</dbReference>
<evidence type="ECO:0000313" key="11">
    <source>
        <dbReference type="Proteomes" id="UP000799772"/>
    </source>
</evidence>
<evidence type="ECO:0000256" key="8">
    <source>
        <dbReference type="SAM" id="MobiDB-lite"/>
    </source>
</evidence>
<feature type="compositionally biased region" description="Polar residues" evidence="8">
    <location>
        <begin position="432"/>
        <end position="442"/>
    </location>
</feature>
<dbReference type="GO" id="GO:0005507">
    <property type="term" value="F:copper ion binding"/>
    <property type="evidence" value="ECO:0007669"/>
    <property type="project" value="InterPro"/>
</dbReference>
<organism evidence="10 11">
    <name type="scientific">Rhizodiscina lignyota</name>
    <dbReference type="NCBI Taxonomy" id="1504668"/>
    <lineage>
        <taxon>Eukaryota</taxon>
        <taxon>Fungi</taxon>
        <taxon>Dikarya</taxon>
        <taxon>Ascomycota</taxon>
        <taxon>Pezizomycotina</taxon>
        <taxon>Dothideomycetes</taxon>
        <taxon>Pleosporomycetidae</taxon>
        <taxon>Aulographales</taxon>
        <taxon>Rhizodiscinaceae</taxon>
        <taxon>Rhizodiscina</taxon>
    </lineage>
</organism>
<feature type="region of interest" description="Disordered" evidence="8">
    <location>
        <begin position="214"/>
        <end position="270"/>
    </location>
</feature>
<feature type="region of interest" description="Disordered" evidence="8">
    <location>
        <begin position="402"/>
        <end position="464"/>
    </location>
</feature>
<dbReference type="GO" id="GO:0006878">
    <property type="term" value="P:intracellular copper ion homeostasis"/>
    <property type="evidence" value="ECO:0007669"/>
    <property type="project" value="TreeGrafter"/>
</dbReference>
<dbReference type="InterPro" id="IPR001083">
    <property type="entry name" value="Cu_fist_DNA-bd_dom"/>
</dbReference>
<dbReference type="PANTHER" id="PTHR28088:SF9">
    <property type="entry name" value="TRANSCRIPTION FACTOR GRISEA, PUTATIVE (AFU_ORTHOLOGUE AFUA_1G13190)-RELATED"/>
    <property type="match status" value="1"/>
</dbReference>
<dbReference type="PRINTS" id="PR00617">
    <property type="entry name" value="COPPERFIST"/>
</dbReference>
<keyword evidence="6" id="KW-0804">Transcription</keyword>
<comment type="subcellular location">
    <subcellularLocation>
        <location evidence="1">Nucleus</location>
    </subcellularLocation>
</comment>
<dbReference type="InterPro" id="IPR051763">
    <property type="entry name" value="Copper_Homeo_Regul"/>
</dbReference>
<evidence type="ECO:0000256" key="6">
    <source>
        <dbReference type="ARBA" id="ARBA00023163"/>
    </source>
</evidence>
<dbReference type="GO" id="GO:0000981">
    <property type="term" value="F:DNA-binding transcription factor activity, RNA polymerase II-specific"/>
    <property type="evidence" value="ECO:0007669"/>
    <property type="project" value="TreeGrafter"/>
</dbReference>
<proteinExistence type="predicted"/>
<evidence type="ECO:0000256" key="4">
    <source>
        <dbReference type="ARBA" id="ARBA00023008"/>
    </source>
</evidence>
<name>A0A9P4M9Y0_9PEZI</name>
<evidence type="ECO:0000256" key="1">
    <source>
        <dbReference type="ARBA" id="ARBA00004123"/>
    </source>
</evidence>
<evidence type="ECO:0000256" key="3">
    <source>
        <dbReference type="ARBA" id="ARBA00022833"/>
    </source>
</evidence>
<keyword evidence="4" id="KW-0186">Copper</keyword>
<evidence type="ECO:0000256" key="5">
    <source>
        <dbReference type="ARBA" id="ARBA00023015"/>
    </source>
</evidence>
<dbReference type="FunFam" id="3.90.430.10:FF:000001">
    <property type="entry name" value="Copper fist DNA-binding protein"/>
    <property type="match status" value="1"/>
</dbReference>
<reference evidence="10" key="1">
    <citation type="journal article" date="2020" name="Stud. Mycol.">
        <title>101 Dothideomycetes genomes: a test case for predicting lifestyles and emergence of pathogens.</title>
        <authorList>
            <person name="Haridas S."/>
            <person name="Albert R."/>
            <person name="Binder M."/>
            <person name="Bloem J."/>
            <person name="Labutti K."/>
            <person name="Salamov A."/>
            <person name="Andreopoulos B."/>
            <person name="Baker S."/>
            <person name="Barry K."/>
            <person name="Bills G."/>
            <person name="Bluhm B."/>
            <person name="Cannon C."/>
            <person name="Castanera R."/>
            <person name="Culley D."/>
            <person name="Daum C."/>
            <person name="Ezra D."/>
            <person name="Gonzalez J."/>
            <person name="Henrissat B."/>
            <person name="Kuo A."/>
            <person name="Liang C."/>
            <person name="Lipzen A."/>
            <person name="Lutzoni F."/>
            <person name="Magnuson J."/>
            <person name="Mondo S."/>
            <person name="Nolan M."/>
            <person name="Ohm R."/>
            <person name="Pangilinan J."/>
            <person name="Park H.-J."/>
            <person name="Ramirez L."/>
            <person name="Alfaro M."/>
            <person name="Sun H."/>
            <person name="Tritt A."/>
            <person name="Yoshinaga Y."/>
            <person name="Zwiers L.-H."/>
            <person name="Turgeon B."/>
            <person name="Goodwin S."/>
            <person name="Spatafora J."/>
            <person name="Crous P."/>
            <person name="Grigoriev I."/>
        </authorList>
    </citation>
    <scope>NUCLEOTIDE SEQUENCE</scope>
    <source>
        <strain evidence="10">CBS 133067</strain>
    </source>
</reference>
<dbReference type="GO" id="GO:0000978">
    <property type="term" value="F:RNA polymerase II cis-regulatory region sequence-specific DNA binding"/>
    <property type="evidence" value="ECO:0007669"/>
    <property type="project" value="TreeGrafter"/>
</dbReference>
<keyword evidence="3" id="KW-0862">Zinc</keyword>